<proteinExistence type="predicted"/>
<name>A0ACB9HMC3_9ASTR</name>
<accession>A0ACB9HMC3</accession>
<comment type="caution">
    <text evidence="1">The sequence shown here is derived from an EMBL/GenBank/DDBJ whole genome shotgun (WGS) entry which is preliminary data.</text>
</comment>
<gene>
    <name evidence="1" type="ORF">L1987_39644</name>
</gene>
<protein>
    <submittedName>
        <fullName evidence="1">Uncharacterized protein</fullName>
    </submittedName>
</protein>
<reference evidence="2" key="1">
    <citation type="journal article" date="2022" name="Mol. Ecol. Resour.">
        <title>The genomes of chicory, endive, great burdock and yacon provide insights into Asteraceae palaeo-polyploidization history and plant inulin production.</title>
        <authorList>
            <person name="Fan W."/>
            <person name="Wang S."/>
            <person name="Wang H."/>
            <person name="Wang A."/>
            <person name="Jiang F."/>
            <person name="Liu H."/>
            <person name="Zhao H."/>
            <person name="Xu D."/>
            <person name="Zhang Y."/>
        </authorList>
    </citation>
    <scope>NUCLEOTIDE SEQUENCE [LARGE SCALE GENOMIC DNA]</scope>
    <source>
        <strain evidence="2">cv. Yunnan</strain>
    </source>
</reference>
<evidence type="ECO:0000313" key="1">
    <source>
        <dbReference type="EMBL" id="KAI3796957.1"/>
    </source>
</evidence>
<dbReference type="Proteomes" id="UP001056120">
    <property type="component" value="Linkage Group LG12"/>
</dbReference>
<keyword evidence="2" id="KW-1185">Reference proteome</keyword>
<evidence type="ECO:0000313" key="2">
    <source>
        <dbReference type="Proteomes" id="UP001056120"/>
    </source>
</evidence>
<organism evidence="1 2">
    <name type="scientific">Smallanthus sonchifolius</name>
    <dbReference type="NCBI Taxonomy" id="185202"/>
    <lineage>
        <taxon>Eukaryota</taxon>
        <taxon>Viridiplantae</taxon>
        <taxon>Streptophyta</taxon>
        <taxon>Embryophyta</taxon>
        <taxon>Tracheophyta</taxon>
        <taxon>Spermatophyta</taxon>
        <taxon>Magnoliopsida</taxon>
        <taxon>eudicotyledons</taxon>
        <taxon>Gunneridae</taxon>
        <taxon>Pentapetalae</taxon>
        <taxon>asterids</taxon>
        <taxon>campanulids</taxon>
        <taxon>Asterales</taxon>
        <taxon>Asteraceae</taxon>
        <taxon>Asteroideae</taxon>
        <taxon>Heliantheae alliance</taxon>
        <taxon>Millerieae</taxon>
        <taxon>Smallanthus</taxon>
    </lineage>
</organism>
<dbReference type="EMBL" id="CM042029">
    <property type="protein sequence ID" value="KAI3796957.1"/>
    <property type="molecule type" value="Genomic_DNA"/>
</dbReference>
<reference evidence="1 2" key="2">
    <citation type="journal article" date="2022" name="Mol. Ecol. Resour.">
        <title>The genomes of chicory, endive, great burdock and yacon provide insights into Asteraceae paleo-polyploidization history and plant inulin production.</title>
        <authorList>
            <person name="Fan W."/>
            <person name="Wang S."/>
            <person name="Wang H."/>
            <person name="Wang A."/>
            <person name="Jiang F."/>
            <person name="Liu H."/>
            <person name="Zhao H."/>
            <person name="Xu D."/>
            <person name="Zhang Y."/>
        </authorList>
    </citation>
    <scope>NUCLEOTIDE SEQUENCE [LARGE SCALE GENOMIC DNA]</scope>
    <source>
        <strain evidence="2">cv. Yunnan</strain>
        <tissue evidence="1">Leaves</tissue>
    </source>
</reference>
<sequence length="810" mass="87105">MTLEDFFTLTELKDGLTTPTRVNELLTVMQNEKENIVKNASDATRQWSAVATAIAATENKECLDLFIQLDGLKFIDNWLKDAQKLMNDSGDGFLDELITALLRGLERLPVDHDRSVGSGIGLTVQGLLGHSNLVVQQKAKDLCDRWAHVDGAPTDVSSVAISPGGNNNVENVDQSVFSDTVHQETDKEERLTQDIIMESETFKDVKENQENDCLTTSSGPLEQKTLTSDIDVDHGLESATKTETMEDIGKDEEMVNGRESQSSDHGNTTTVVDTASGIGDSASSGGGLQESPDADNPKTTSDTESDEADEDEKQDVGIECEDDSGGPSCFSKRSMKGQDDDLIRKRPSDMELDYGMVDPLELARQVANEVELEVDSQEQSCSTSTDEKEHHSTVGLGKEVSSGPGPGPGPGLSPKGSPSRAGPDIPATQINEMGQESGLNPEKGISGFDLNQEVSSDETETDHPVYQILTPISVVSASRAAAVDGLPVAPLQFEGTLGWKGSAATSAFRRIPEGEKTYSPSSSHNNSNQHLNHLDFDLNVAEGGDDKIQDFLSRDKFEESSRLPLDLNSLGDGGAGNISLDWKRDGRVASLRQNGSQDFDLNLNDRLTIQNNASFNNPFLGKQVTNKRDESVISIFGTQVEVNRKDYIPHPPPQPTNGRLLEPSMDFSLGRPGSGLGLGSSTPYANLPAYGYGHSGYTMGPMYGPPGAPIPYMVDSRGAPIIPPMPPIPPAFSQPTQSFFFNMAASGAPSGSNGAGPSRNSLDLNPGFITEMGNPETNNINMGLRPTRQRLGFFPNELQASTTTLAIETH</sequence>